<dbReference type="InterPro" id="IPR011047">
    <property type="entry name" value="Quinoprotein_ADH-like_sf"/>
</dbReference>
<evidence type="ECO:0000313" key="3">
    <source>
        <dbReference type="Proteomes" id="UP000320672"/>
    </source>
</evidence>
<dbReference type="PANTHER" id="PTHR34512">
    <property type="entry name" value="CELL SURFACE PROTEIN"/>
    <property type="match status" value="1"/>
</dbReference>
<sequence length="377" mass="41461">MKNCLYWLFVALVLGRVAEGDADEPVVVWRQEVGVGFSSFVASEDSVYTSGHVGDDDVVYCLDANDGKIRWQFAYPEPLEARDFEGGPTATPALDGDRLYALSRSGKLFCLDATDGEVHWKLDVSEVADVRIPGWGFSGTPRIVDEKLLLTVGEAGLALDKIDGSLIWKSADRDAGYASPVLLPAAEGTLVVFASGRSYSAVDLQTGQPRWQERWLTTFGCNAADPIYRDGRLFLSSGYNRGSALFDVSGEEPELIWKSKDFQNQLHGSILHDGFLYGLDGDMEAGARLKCVDWKTGEVRWVENDLRPGAIILVEDEWILLTDTGEMIRGAATPDGYQETSRSKVLEGKCWVNPLYHGGRLYCRSVEGGVASVELRD</sequence>
<gene>
    <name evidence="2" type="ORF">FF011L_22820</name>
</gene>
<dbReference type="InterPro" id="IPR015943">
    <property type="entry name" value="WD40/YVTN_repeat-like_dom_sf"/>
</dbReference>
<dbReference type="Pfam" id="PF13360">
    <property type="entry name" value="PQQ_2"/>
    <property type="match status" value="2"/>
</dbReference>
<dbReference type="RefSeq" id="WP_145351663.1">
    <property type="nucleotide sequence ID" value="NZ_CP036262.1"/>
</dbReference>
<dbReference type="InterPro" id="IPR002372">
    <property type="entry name" value="PQQ_rpt_dom"/>
</dbReference>
<dbReference type="InterPro" id="IPR018391">
    <property type="entry name" value="PQQ_b-propeller_rpt"/>
</dbReference>
<dbReference type="SMART" id="SM00564">
    <property type="entry name" value="PQQ"/>
    <property type="match status" value="2"/>
</dbReference>
<proteinExistence type="predicted"/>
<feature type="domain" description="Pyrrolo-quinoline quinone repeat" evidence="1">
    <location>
        <begin position="17"/>
        <end position="79"/>
    </location>
</feature>
<evidence type="ECO:0000259" key="1">
    <source>
        <dbReference type="Pfam" id="PF13360"/>
    </source>
</evidence>
<protein>
    <submittedName>
        <fullName evidence="2">Outer membrane biogenesis protein BamB</fullName>
    </submittedName>
</protein>
<dbReference type="Gene3D" id="2.130.10.10">
    <property type="entry name" value="YVTN repeat-like/Quinoprotein amine dehydrogenase"/>
    <property type="match status" value="1"/>
</dbReference>
<dbReference type="SUPFAM" id="SSF50998">
    <property type="entry name" value="Quinoprotein alcohol dehydrogenase-like"/>
    <property type="match status" value="1"/>
</dbReference>
<dbReference type="KEGG" id="rml:FF011L_22820"/>
<dbReference type="OrthoDB" id="9815737at2"/>
<dbReference type="PANTHER" id="PTHR34512:SF30">
    <property type="entry name" value="OUTER MEMBRANE PROTEIN ASSEMBLY FACTOR BAMB"/>
    <property type="match status" value="1"/>
</dbReference>
<dbReference type="Proteomes" id="UP000320672">
    <property type="component" value="Chromosome"/>
</dbReference>
<dbReference type="EMBL" id="CP036262">
    <property type="protein sequence ID" value="QDS93512.1"/>
    <property type="molecule type" value="Genomic_DNA"/>
</dbReference>
<organism evidence="2 3">
    <name type="scientific">Roseimaritima multifibrata</name>
    <dbReference type="NCBI Taxonomy" id="1930274"/>
    <lineage>
        <taxon>Bacteria</taxon>
        <taxon>Pseudomonadati</taxon>
        <taxon>Planctomycetota</taxon>
        <taxon>Planctomycetia</taxon>
        <taxon>Pirellulales</taxon>
        <taxon>Pirellulaceae</taxon>
        <taxon>Roseimaritima</taxon>
    </lineage>
</organism>
<accession>A0A517MF50</accession>
<keyword evidence="3" id="KW-1185">Reference proteome</keyword>
<dbReference type="AlphaFoldDB" id="A0A517MF50"/>
<feature type="domain" description="Pyrrolo-quinoline quinone repeat" evidence="1">
    <location>
        <begin position="85"/>
        <end position="301"/>
    </location>
</feature>
<evidence type="ECO:0000313" key="2">
    <source>
        <dbReference type="EMBL" id="QDS93512.1"/>
    </source>
</evidence>
<name>A0A517MF50_9BACT</name>
<reference evidence="2 3" key="1">
    <citation type="submission" date="2019-02" db="EMBL/GenBank/DDBJ databases">
        <title>Deep-cultivation of Planctomycetes and their phenomic and genomic characterization uncovers novel biology.</title>
        <authorList>
            <person name="Wiegand S."/>
            <person name="Jogler M."/>
            <person name="Boedeker C."/>
            <person name="Pinto D."/>
            <person name="Vollmers J."/>
            <person name="Rivas-Marin E."/>
            <person name="Kohn T."/>
            <person name="Peeters S.H."/>
            <person name="Heuer A."/>
            <person name="Rast P."/>
            <person name="Oberbeckmann S."/>
            <person name="Bunk B."/>
            <person name="Jeske O."/>
            <person name="Meyerdierks A."/>
            <person name="Storesund J.E."/>
            <person name="Kallscheuer N."/>
            <person name="Luecker S."/>
            <person name="Lage O.M."/>
            <person name="Pohl T."/>
            <person name="Merkel B.J."/>
            <person name="Hornburger P."/>
            <person name="Mueller R.-W."/>
            <person name="Bruemmer F."/>
            <person name="Labrenz M."/>
            <person name="Spormann A.M."/>
            <person name="Op den Camp H."/>
            <person name="Overmann J."/>
            <person name="Amann R."/>
            <person name="Jetten M.S.M."/>
            <person name="Mascher T."/>
            <person name="Medema M.H."/>
            <person name="Devos D.P."/>
            <person name="Kaster A.-K."/>
            <person name="Ovreas L."/>
            <person name="Rohde M."/>
            <person name="Galperin M.Y."/>
            <person name="Jogler C."/>
        </authorList>
    </citation>
    <scope>NUCLEOTIDE SEQUENCE [LARGE SCALE GENOMIC DNA]</scope>
    <source>
        <strain evidence="2 3">FF011L</strain>
    </source>
</reference>